<organism evidence="1 2">
    <name type="scientific">Thiocapsa marina 5811</name>
    <dbReference type="NCBI Taxonomy" id="768671"/>
    <lineage>
        <taxon>Bacteria</taxon>
        <taxon>Pseudomonadati</taxon>
        <taxon>Pseudomonadota</taxon>
        <taxon>Gammaproteobacteria</taxon>
        <taxon>Chromatiales</taxon>
        <taxon>Chromatiaceae</taxon>
        <taxon>Thiocapsa</taxon>
    </lineage>
</organism>
<dbReference type="InterPro" id="IPR016181">
    <property type="entry name" value="Acyl_CoA_acyltransferase"/>
</dbReference>
<keyword evidence="1" id="KW-0012">Acyltransferase</keyword>
<dbReference type="Proteomes" id="UP000005459">
    <property type="component" value="Unassembled WGS sequence"/>
</dbReference>
<dbReference type="GO" id="GO:0016746">
    <property type="term" value="F:acyltransferase activity"/>
    <property type="evidence" value="ECO:0007669"/>
    <property type="project" value="UniProtKB-KW"/>
</dbReference>
<dbReference type="RefSeq" id="WP_007191924.1">
    <property type="nucleotide sequence ID" value="NZ_AFWV01000003.1"/>
</dbReference>
<dbReference type="Pfam" id="PF13444">
    <property type="entry name" value="Acetyltransf_5"/>
    <property type="match status" value="1"/>
</dbReference>
<gene>
    <name evidence="1" type="ORF">ThimaDRAFT_1047</name>
</gene>
<dbReference type="eggNOG" id="COG3916">
    <property type="taxonomic scope" value="Bacteria"/>
</dbReference>
<dbReference type="NCBIfam" id="TIGR03694">
    <property type="entry name" value="exosort_acyl"/>
    <property type="match status" value="1"/>
</dbReference>
<dbReference type="Gene3D" id="3.40.630.30">
    <property type="match status" value="1"/>
</dbReference>
<protein>
    <submittedName>
        <fullName evidence="1">Putative PEP-CTERM/exosortase system-associated acyltransferase</fullName>
    </submittedName>
</protein>
<dbReference type="InterPro" id="IPR022484">
    <property type="entry name" value="PEP-CTERM/exosrtase_acylTfrase"/>
</dbReference>
<name>F9U8I9_9GAMM</name>
<accession>F9U8I9</accession>
<keyword evidence="1" id="KW-0808">Transferase</keyword>
<keyword evidence="2" id="KW-1185">Reference proteome</keyword>
<dbReference type="OrthoDB" id="582214at2"/>
<evidence type="ECO:0000313" key="2">
    <source>
        <dbReference type="Proteomes" id="UP000005459"/>
    </source>
</evidence>
<evidence type="ECO:0000313" key="1">
    <source>
        <dbReference type="EMBL" id="EGV19601.1"/>
    </source>
</evidence>
<dbReference type="SUPFAM" id="SSF55729">
    <property type="entry name" value="Acyl-CoA N-acyltransferases (Nat)"/>
    <property type="match status" value="1"/>
</dbReference>
<dbReference type="EMBL" id="AFWV01000003">
    <property type="protein sequence ID" value="EGV19601.1"/>
    <property type="molecule type" value="Genomic_DNA"/>
</dbReference>
<dbReference type="STRING" id="768671.ThimaDRAFT_1047"/>
<proteinExistence type="predicted"/>
<sequence>MSLNTSESTCLPEAGHGQDSYFRFACVGNATDLDTVYRIRYQVYCMERRFLDENDYPDEAERDKFDAHSLHMLATHRAGHPAGTVRLVMSSPLGFPLMDHCVFSGDYAYLNDPSHPALASFAEVSRMAVSKSYRRREGDSIFGGPPRIDSGRREGAEILPFVPPRDTPEILIGLCRLMYQESRRRGITHWMMAMERPLYLMIRRLGFRFIPAGPEVDYCGPVRPYVTSVQAFETALHATFPATLRYLASGLEPELLPDCIECAVADGSHVHEHARRA</sequence>
<reference evidence="1 2" key="1">
    <citation type="submission" date="2011-06" db="EMBL/GenBank/DDBJ databases">
        <title>The draft genome of Thiocapsa marina 5811.</title>
        <authorList>
            <consortium name="US DOE Joint Genome Institute (JGI-PGF)"/>
            <person name="Lucas S."/>
            <person name="Han J."/>
            <person name="Cheng J.-F."/>
            <person name="Goodwin L."/>
            <person name="Pitluck S."/>
            <person name="Peters L."/>
            <person name="Land M.L."/>
            <person name="Hauser L."/>
            <person name="Vogl K."/>
            <person name="Liu Z."/>
            <person name="Imhoff J."/>
            <person name="Thiel V."/>
            <person name="Frigaard N.-U."/>
            <person name="Bryant D."/>
            <person name="Woyke T.J."/>
        </authorList>
    </citation>
    <scope>NUCLEOTIDE SEQUENCE [LARGE SCALE GENOMIC DNA]</scope>
    <source>
        <strain evidence="1 2">5811</strain>
    </source>
</reference>
<dbReference type="AlphaFoldDB" id="F9U8I9"/>